<comment type="caution">
    <text evidence="3">The sequence shown here is derived from an EMBL/GenBank/DDBJ whole genome shotgun (WGS) entry which is preliminary data.</text>
</comment>
<dbReference type="PANTHER" id="PTHR22901">
    <property type="entry name" value="SIALATE O-ACETYLESTERASE"/>
    <property type="match status" value="1"/>
</dbReference>
<evidence type="ECO:0000313" key="3">
    <source>
        <dbReference type="EMBL" id="MCW1923416.1"/>
    </source>
</evidence>
<dbReference type="EMBL" id="JAPDDT010000004">
    <property type="protein sequence ID" value="MCW1923416.1"/>
    <property type="molecule type" value="Genomic_DNA"/>
</dbReference>
<protein>
    <submittedName>
        <fullName evidence="3">Sialate O-acetylesterase</fullName>
    </submittedName>
</protein>
<dbReference type="SUPFAM" id="SSF52266">
    <property type="entry name" value="SGNH hydrolase"/>
    <property type="match status" value="1"/>
</dbReference>
<dbReference type="InterPro" id="IPR008979">
    <property type="entry name" value="Galactose-bd-like_sf"/>
</dbReference>
<feature type="domain" description="Sialate O-acetylesterase" evidence="2">
    <location>
        <begin position="103"/>
        <end position="206"/>
    </location>
</feature>
<dbReference type="SUPFAM" id="SSF49785">
    <property type="entry name" value="Galactose-binding domain-like"/>
    <property type="match status" value="1"/>
</dbReference>
<dbReference type="PANTHER" id="PTHR22901:SF0">
    <property type="entry name" value="SIALATE O-ACETYLESTERASE"/>
    <property type="match status" value="1"/>
</dbReference>
<evidence type="ECO:0000313" key="4">
    <source>
        <dbReference type="Proteomes" id="UP001320876"/>
    </source>
</evidence>
<keyword evidence="1" id="KW-0378">Hydrolase</keyword>
<reference evidence="3 4" key="1">
    <citation type="submission" date="2022-10" db="EMBL/GenBank/DDBJ databases">
        <title>Luteolibacter arcticus strain CCTCC AB 2014275, whole genome shotgun sequencing project.</title>
        <authorList>
            <person name="Zhao G."/>
            <person name="Shen L."/>
        </authorList>
    </citation>
    <scope>NUCLEOTIDE SEQUENCE [LARGE SCALE GENOMIC DNA]</scope>
    <source>
        <strain evidence="3 4">CCTCC AB 2014275</strain>
    </source>
</reference>
<sequence length="643" mass="69917">MKLTILLITLSAVSICRGDDALPFISPVFGDHMVLQRDKPNTIWGWTRPNTEVRLEFGGKGIQTVSGDDGRWSIRFIPPPAGGPYTMVVDGPQHRELSNVLVGDVWLCSGQSNMEFPLHRTIDAGDAIKNAGHSSIRFFTATSQVGYRPLAVPKGSWGSCTPESAANFSAVGYHFGLRIHEDQKVPIGLVQCAIGGTPAESWTSENALRPLGDFNQPLDEVARLRERGGPQYGNFIAHWYDEYDRGHKDNSWFSPDLDDSDWAPVTLKGGFSQLGVPDTPAVAYFRKTITLPDNAPTRGAKIHLGVVERMDTVHINGRWTGASAWVENPRAYSIPEGALRPGKNVIVIRVLKSLPDGGFRSPGGQLKISLADKSEIPLDGDWLGKIGVDARPPHPLPAGFENWPVMPSVLYNGMIAPLSPLSLTGAIWYQGEANAGRAAQYRKLLPAMIGDWRRTFGQGDFPFYIVSLAAYMPHRDQPGGTDAWAEFRDAQAFISGTVKNSGLALAIDKGDGGDIHPRDKRDVGERLALCALAGHYGKEIPCSGPVFRSVEPAGSGESLRIHFDHAEGGMVSSGPTLEEFSVAGDDLKWTWAKARIEGNAVVVSSPTVPRPKYVRYAWQSNPKATLYNKAGLPAVPFRTDGNP</sequence>
<dbReference type="InterPro" id="IPR036514">
    <property type="entry name" value="SGNH_hydro_sf"/>
</dbReference>
<dbReference type="InterPro" id="IPR005181">
    <property type="entry name" value="SASA"/>
</dbReference>
<dbReference type="Pfam" id="PF03629">
    <property type="entry name" value="SASA"/>
    <property type="match status" value="2"/>
</dbReference>
<dbReference type="RefSeq" id="WP_264487521.1">
    <property type="nucleotide sequence ID" value="NZ_JAPDDT010000004.1"/>
</dbReference>
<evidence type="ECO:0000259" key="2">
    <source>
        <dbReference type="Pfam" id="PF03629"/>
    </source>
</evidence>
<feature type="domain" description="Sialate O-acetylesterase" evidence="2">
    <location>
        <begin position="410"/>
        <end position="508"/>
    </location>
</feature>
<gene>
    <name evidence="3" type="ORF">OKA05_12695</name>
</gene>
<keyword evidence="4" id="KW-1185">Reference proteome</keyword>
<dbReference type="InterPro" id="IPR039329">
    <property type="entry name" value="SIAE"/>
</dbReference>
<proteinExistence type="predicted"/>
<organism evidence="3 4">
    <name type="scientific">Luteolibacter arcticus</name>
    <dbReference type="NCBI Taxonomy" id="1581411"/>
    <lineage>
        <taxon>Bacteria</taxon>
        <taxon>Pseudomonadati</taxon>
        <taxon>Verrucomicrobiota</taxon>
        <taxon>Verrucomicrobiia</taxon>
        <taxon>Verrucomicrobiales</taxon>
        <taxon>Verrucomicrobiaceae</taxon>
        <taxon>Luteolibacter</taxon>
    </lineage>
</organism>
<dbReference type="Gene3D" id="3.40.50.1110">
    <property type="entry name" value="SGNH hydrolase"/>
    <property type="match status" value="2"/>
</dbReference>
<dbReference type="Proteomes" id="UP001320876">
    <property type="component" value="Unassembled WGS sequence"/>
</dbReference>
<name>A0ABT3GIV5_9BACT</name>
<evidence type="ECO:0000256" key="1">
    <source>
        <dbReference type="ARBA" id="ARBA00022801"/>
    </source>
</evidence>
<accession>A0ABT3GIV5</accession>